<dbReference type="AlphaFoldDB" id="A0A4P7NV55"/>
<dbReference type="EMBL" id="CP034210">
    <property type="protein sequence ID" value="QBZ66312.1"/>
    <property type="molecule type" value="Genomic_DNA"/>
</dbReference>
<gene>
    <name evidence="1" type="ORF">PoMZ_13285</name>
</gene>
<proteinExistence type="predicted"/>
<evidence type="ECO:0000313" key="1">
    <source>
        <dbReference type="EMBL" id="QBZ66312.1"/>
    </source>
</evidence>
<sequence length="117" mass="13004">MSCSAQLSESIFISLILGVHVEDEKGRMILPSSKELPRMTQLPDRIVNLGNESAKFSRSVAFSSQHELYMTNVPSVCFFSCLERHRSVLFTFSSTQCTPCLSRRMPSAGLGGKVGWE</sequence>
<evidence type="ECO:0000313" key="2">
    <source>
        <dbReference type="Proteomes" id="UP000294847"/>
    </source>
</evidence>
<accession>A0A4P7NV55</accession>
<reference evidence="1 2" key="1">
    <citation type="journal article" date="2019" name="Mol. Biol. Evol.">
        <title>Blast fungal genomes show frequent chromosomal changes, gene gains and losses, and effector gene turnover.</title>
        <authorList>
            <person name="Gomez Luciano L.B."/>
            <person name="Jason Tsai I."/>
            <person name="Chuma I."/>
            <person name="Tosa Y."/>
            <person name="Chen Y.H."/>
            <person name="Li J.Y."/>
            <person name="Li M.Y."/>
            <person name="Jade Lu M.Y."/>
            <person name="Nakayashiki H."/>
            <person name="Li W.H."/>
        </authorList>
    </citation>
    <scope>NUCLEOTIDE SEQUENCE [LARGE SCALE GENOMIC DNA]</scope>
    <source>
        <strain evidence="1">MZ5-1-6</strain>
    </source>
</reference>
<protein>
    <submittedName>
        <fullName evidence="1">Uncharacterized protein</fullName>
    </submittedName>
</protein>
<dbReference type="Proteomes" id="UP000294847">
    <property type="component" value="Chromosome 7"/>
</dbReference>
<name>A0A4P7NV55_PYROR</name>
<organism evidence="1 2">
    <name type="scientific">Pyricularia oryzae</name>
    <name type="common">Rice blast fungus</name>
    <name type="synonym">Magnaporthe oryzae</name>
    <dbReference type="NCBI Taxonomy" id="318829"/>
    <lineage>
        <taxon>Eukaryota</taxon>
        <taxon>Fungi</taxon>
        <taxon>Dikarya</taxon>
        <taxon>Ascomycota</taxon>
        <taxon>Pezizomycotina</taxon>
        <taxon>Sordariomycetes</taxon>
        <taxon>Sordariomycetidae</taxon>
        <taxon>Magnaporthales</taxon>
        <taxon>Pyriculariaceae</taxon>
        <taxon>Pyricularia</taxon>
    </lineage>
</organism>